<keyword evidence="4 8" id="KW-0808">Transferase</keyword>
<feature type="region of interest" description="Disordered" evidence="6">
    <location>
        <begin position="700"/>
        <end position="720"/>
    </location>
</feature>
<name>A0A1Y2J2F2_TRAC3</name>
<dbReference type="OrthoDB" id="9876900at2759"/>
<dbReference type="Gene3D" id="3.90.550.10">
    <property type="entry name" value="Spore Coat Polysaccharide Biosynthesis Protein SpsA, Chain A"/>
    <property type="match status" value="1"/>
</dbReference>
<dbReference type="AlphaFoldDB" id="A0A1Y2J2F2"/>
<dbReference type="GO" id="GO:0030213">
    <property type="term" value="P:hyaluronan biosynthetic process"/>
    <property type="evidence" value="ECO:0007669"/>
    <property type="project" value="TreeGrafter"/>
</dbReference>
<evidence type="ECO:0000256" key="2">
    <source>
        <dbReference type="ARBA" id="ARBA00022475"/>
    </source>
</evidence>
<keyword evidence="7" id="KW-0812">Transmembrane</keyword>
<organism evidence="8 9">
    <name type="scientific">Trametes coccinea (strain BRFM310)</name>
    <name type="common">Pycnoporus coccineus</name>
    <dbReference type="NCBI Taxonomy" id="1353009"/>
    <lineage>
        <taxon>Eukaryota</taxon>
        <taxon>Fungi</taxon>
        <taxon>Dikarya</taxon>
        <taxon>Basidiomycota</taxon>
        <taxon>Agaricomycotina</taxon>
        <taxon>Agaricomycetes</taxon>
        <taxon>Polyporales</taxon>
        <taxon>Polyporaceae</taxon>
        <taxon>Trametes</taxon>
    </lineage>
</organism>
<evidence type="ECO:0000256" key="6">
    <source>
        <dbReference type="SAM" id="MobiDB-lite"/>
    </source>
</evidence>
<dbReference type="STRING" id="1353009.A0A1Y2J2F2"/>
<evidence type="ECO:0000256" key="7">
    <source>
        <dbReference type="SAM" id="Phobius"/>
    </source>
</evidence>
<sequence length="786" mass="87362">MGKSYGVIGQADPDNEEGTDNSDRTVFSDVELASGESHDDGYACAGLPAAYEFVDPEIPTSVPDAAALALTPREEHLLHHSMSHPWVTPPYNVTERPRRSGRQTAWRSLQAFVGAVVVSVLLLPLGAVFMVIDIGSFGVGTFGLLMVADFAFRVGAAALNRRRVNQVTKHSPIAKGYETYTTLPRMNRPKLPECSIAVVGYRENERAWEDCLESLKAQQYPIKHIVSVIDGNEAADMAMAFSFGNAFPEKERLITLNVLGQTPTRLDVFKAWLIGKSIVGHTIAHETAMNYVLDYLYTKATIEKWASYKALCFTQPHAHKRHAMFTGFLVSTYALGTKDAVLTTDSDTRLDPAATSHLMAMLFSDENIGGVTGDVDVDRRQSIFPNVYALGNWFSSNVDSPCQSFFGSVNRLSSPMAVYRVGDLMDVMSPWIMQTHFGKEATTGEDMNLATQLLSRGLKTAYTHEAKAYTDAPNSYVRWIKQQTRWSRAMYREALFSSPHLNNYNPWLAVEATKQLYYPAVLMASVLYLLYTPAHWEHLVIWLTTVGAAILLKTIYAVIAGRDFRLFLYPLNQVMIFLGVIPTRIWALFTTYRTGWGTSARSTHEFARSESFLSRSKHMGHLLIWYTALSIGLAYYLATALSHPVLWVVALVGLVLAIQIYAGVFSAKLNFFVFAPRYLHQGRTKVADVEAYQAPQMEKEGRLLSKKEDGGDSSSTVSEDEQFEADMAAIPLDESHKGVSWMGEPEDTLFEAPASRKPSMLPPGVEQSASAFTSQLPFRRASAFDV</sequence>
<comment type="subcellular location">
    <subcellularLocation>
        <location evidence="1">Cell membrane</location>
    </subcellularLocation>
</comment>
<feature type="transmembrane region" description="Helical" evidence="7">
    <location>
        <begin position="619"/>
        <end position="638"/>
    </location>
</feature>
<keyword evidence="9" id="KW-1185">Reference proteome</keyword>
<evidence type="ECO:0000256" key="4">
    <source>
        <dbReference type="ARBA" id="ARBA00022679"/>
    </source>
</evidence>
<gene>
    <name evidence="8" type="ORF">PYCCODRAFT_1358902</name>
</gene>
<feature type="transmembrane region" description="Helical" evidence="7">
    <location>
        <begin position="138"/>
        <end position="159"/>
    </location>
</feature>
<dbReference type="Pfam" id="PF13641">
    <property type="entry name" value="Glyco_tranf_2_3"/>
    <property type="match status" value="1"/>
</dbReference>
<dbReference type="PANTHER" id="PTHR22913">
    <property type="entry name" value="HYALURONAN SYNTHASE"/>
    <property type="match status" value="1"/>
</dbReference>
<feature type="transmembrane region" description="Helical" evidence="7">
    <location>
        <begin position="645"/>
        <end position="664"/>
    </location>
</feature>
<evidence type="ECO:0000313" key="9">
    <source>
        <dbReference type="Proteomes" id="UP000193067"/>
    </source>
</evidence>
<dbReference type="Proteomes" id="UP000193067">
    <property type="component" value="Unassembled WGS sequence"/>
</dbReference>
<dbReference type="GO" id="GO:0005886">
    <property type="term" value="C:plasma membrane"/>
    <property type="evidence" value="ECO:0007669"/>
    <property type="project" value="UniProtKB-SubCell"/>
</dbReference>
<keyword evidence="2" id="KW-1003">Cell membrane</keyword>
<dbReference type="SUPFAM" id="SSF53448">
    <property type="entry name" value="Nucleotide-diphospho-sugar transferases"/>
    <property type="match status" value="1"/>
</dbReference>
<evidence type="ECO:0000313" key="8">
    <source>
        <dbReference type="EMBL" id="OSD07590.1"/>
    </source>
</evidence>
<protein>
    <submittedName>
        <fullName evidence="8">Glycosyltransferase family 2 protein</fullName>
    </submittedName>
</protein>
<keyword evidence="7" id="KW-1133">Transmembrane helix</keyword>
<evidence type="ECO:0000256" key="3">
    <source>
        <dbReference type="ARBA" id="ARBA00022676"/>
    </source>
</evidence>
<feature type="transmembrane region" description="Helical" evidence="7">
    <location>
        <begin position="540"/>
        <end position="559"/>
    </location>
</feature>
<evidence type="ECO:0000256" key="1">
    <source>
        <dbReference type="ARBA" id="ARBA00004236"/>
    </source>
</evidence>
<feature type="region of interest" description="Disordered" evidence="6">
    <location>
        <begin position="1"/>
        <end position="23"/>
    </location>
</feature>
<feature type="transmembrane region" description="Helical" evidence="7">
    <location>
        <begin position="566"/>
        <end position="589"/>
    </location>
</feature>
<feature type="transmembrane region" description="Helical" evidence="7">
    <location>
        <begin position="516"/>
        <end position="534"/>
    </location>
</feature>
<reference evidence="8 9" key="1">
    <citation type="journal article" date="2015" name="Biotechnol. Biofuels">
        <title>Enhanced degradation of softwood versus hardwood by the white-rot fungus Pycnoporus coccineus.</title>
        <authorList>
            <person name="Couturier M."/>
            <person name="Navarro D."/>
            <person name="Chevret D."/>
            <person name="Henrissat B."/>
            <person name="Piumi F."/>
            <person name="Ruiz-Duenas F.J."/>
            <person name="Martinez A.T."/>
            <person name="Grigoriev I.V."/>
            <person name="Riley R."/>
            <person name="Lipzen A."/>
            <person name="Berrin J.G."/>
            <person name="Master E.R."/>
            <person name="Rosso M.N."/>
        </authorList>
    </citation>
    <scope>NUCLEOTIDE SEQUENCE [LARGE SCALE GENOMIC DNA]</scope>
    <source>
        <strain evidence="8 9">BRFM310</strain>
    </source>
</reference>
<feature type="transmembrane region" description="Helical" evidence="7">
    <location>
        <begin position="109"/>
        <end position="132"/>
    </location>
</feature>
<keyword evidence="3" id="KW-0328">Glycosyltransferase</keyword>
<dbReference type="EMBL" id="KZ084088">
    <property type="protein sequence ID" value="OSD07590.1"/>
    <property type="molecule type" value="Genomic_DNA"/>
</dbReference>
<accession>A0A1Y2J2F2</accession>
<evidence type="ECO:0000256" key="5">
    <source>
        <dbReference type="ARBA" id="ARBA00023136"/>
    </source>
</evidence>
<dbReference type="PANTHER" id="PTHR22913:SF12">
    <property type="entry name" value="MANNURONAN SYNTHASE"/>
    <property type="match status" value="1"/>
</dbReference>
<proteinExistence type="predicted"/>
<dbReference type="InterPro" id="IPR029044">
    <property type="entry name" value="Nucleotide-diphossugar_trans"/>
</dbReference>
<feature type="compositionally biased region" description="Basic and acidic residues" evidence="6">
    <location>
        <begin position="700"/>
        <end position="710"/>
    </location>
</feature>
<keyword evidence="5 7" id="KW-0472">Membrane</keyword>
<dbReference type="GO" id="GO:0085029">
    <property type="term" value="P:extracellular matrix assembly"/>
    <property type="evidence" value="ECO:0007669"/>
    <property type="project" value="TreeGrafter"/>
</dbReference>
<dbReference type="GO" id="GO:0050501">
    <property type="term" value="F:hyaluronan synthase activity"/>
    <property type="evidence" value="ECO:0007669"/>
    <property type="project" value="TreeGrafter"/>
</dbReference>